<accession>A0A0E9VU49</accession>
<evidence type="ECO:0000313" key="1">
    <source>
        <dbReference type="EMBL" id="JAH80855.1"/>
    </source>
</evidence>
<sequence length="27" mass="3084">MDLIGRLEACTGTNTKIAHIRQFCYDL</sequence>
<organism evidence="1">
    <name type="scientific">Anguilla anguilla</name>
    <name type="common">European freshwater eel</name>
    <name type="synonym">Muraena anguilla</name>
    <dbReference type="NCBI Taxonomy" id="7936"/>
    <lineage>
        <taxon>Eukaryota</taxon>
        <taxon>Metazoa</taxon>
        <taxon>Chordata</taxon>
        <taxon>Craniata</taxon>
        <taxon>Vertebrata</taxon>
        <taxon>Euteleostomi</taxon>
        <taxon>Actinopterygii</taxon>
        <taxon>Neopterygii</taxon>
        <taxon>Teleostei</taxon>
        <taxon>Anguilliformes</taxon>
        <taxon>Anguillidae</taxon>
        <taxon>Anguilla</taxon>
    </lineage>
</organism>
<dbReference type="EMBL" id="GBXM01027722">
    <property type="protein sequence ID" value="JAH80855.1"/>
    <property type="molecule type" value="Transcribed_RNA"/>
</dbReference>
<reference evidence="1" key="1">
    <citation type="submission" date="2014-11" db="EMBL/GenBank/DDBJ databases">
        <authorList>
            <person name="Amaro Gonzalez C."/>
        </authorList>
    </citation>
    <scope>NUCLEOTIDE SEQUENCE</scope>
</reference>
<reference evidence="1" key="2">
    <citation type="journal article" date="2015" name="Fish Shellfish Immunol.">
        <title>Early steps in the European eel (Anguilla anguilla)-Vibrio vulnificus interaction in the gills: Role of the RtxA13 toxin.</title>
        <authorList>
            <person name="Callol A."/>
            <person name="Pajuelo D."/>
            <person name="Ebbesson L."/>
            <person name="Teles M."/>
            <person name="MacKenzie S."/>
            <person name="Amaro C."/>
        </authorList>
    </citation>
    <scope>NUCLEOTIDE SEQUENCE</scope>
</reference>
<proteinExistence type="predicted"/>
<dbReference type="AlphaFoldDB" id="A0A0E9VU49"/>
<protein>
    <submittedName>
        <fullName evidence="1">Uncharacterized protein</fullName>
    </submittedName>
</protein>
<name>A0A0E9VU49_ANGAN</name>